<evidence type="ECO:0000256" key="6">
    <source>
        <dbReference type="PROSITE-ProRule" id="PRU00043"/>
    </source>
</evidence>
<dbReference type="GO" id="GO:0007156">
    <property type="term" value="P:homophilic cell adhesion via plasma membrane adhesion molecules"/>
    <property type="evidence" value="ECO:0007669"/>
    <property type="project" value="InterPro"/>
</dbReference>
<proteinExistence type="predicted"/>
<dbReference type="InterPro" id="IPR036400">
    <property type="entry name" value="Cyt_B5-like_heme/steroid_sf"/>
</dbReference>
<dbReference type="Pfam" id="PF00028">
    <property type="entry name" value="Cadherin"/>
    <property type="match status" value="1"/>
</dbReference>
<organism evidence="9 10">
    <name type="scientific">Meloidogyne floridensis</name>
    <dbReference type="NCBI Taxonomy" id="298350"/>
    <lineage>
        <taxon>Eukaryota</taxon>
        <taxon>Metazoa</taxon>
        <taxon>Ecdysozoa</taxon>
        <taxon>Nematoda</taxon>
        <taxon>Chromadorea</taxon>
        <taxon>Rhabditida</taxon>
        <taxon>Tylenchina</taxon>
        <taxon>Tylenchomorpha</taxon>
        <taxon>Tylenchoidea</taxon>
        <taxon>Meloidogynidae</taxon>
        <taxon>Meloidogyninae</taxon>
        <taxon>Meloidogyne</taxon>
    </lineage>
</organism>
<dbReference type="PROSITE" id="PS50268">
    <property type="entry name" value="CADHERIN_2"/>
    <property type="match status" value="1"/>
</dbReference>
<feature type="domain" description="Cadherin" evidence="8">
    <location>
        <begin position="220"/>
        <end position="316"/>
    </location>
</feature>
<evidence type="ECO:0000256" key="2">
    <source>
        <dbReference type="ARBA" id="ARBA00022692"/>
    </source>
</evidence>
<evidence type="ECO:0000256" key="5">
    <source>
        <dbReference type="ARBA" id="ARBA00023004"/>
    </source>
</evidence>
<dbReference type="WBParaSite" id="scf7180000420902.g5895">
    <property type="protein sequence ID" value="scf7180000420902.g5895"/>
    <property type="gene ID" value="scf7180000420902.g5895"/>
</dbReference>
<dbReference type="PANTHER" id="PTHR24026">
    <property type="entry name" value="FAT ATYPICAL CADHERIN-RELATED"/>
    <property type="match status" value="1"/>
</dbReference>
<reference evidence="10" key="1">
    <citation type="submission" date="2022-11" db="UniProtKB">
        <authorList>
            <consortium name="WormBaseParasite"/>
        </authorList>
    </citation>
    <scope>IDENTIFICATION</scope>
</reference>
<keyword evidence="9" id="KW-1185">Reference proteome</keyword>
<keyword evidence="4" id="KW-0472">Membrane</keyword>
<evidence type="ECO:0000256" key="7">
    <source>
        <dbReference type="SAM" id="MobiDB-lite"/>
    </source>
</evidence>
<keyword evidence="3" id="KW-0479">Metal-binding</keyword>
<dbReference type="Proteomes" id="UP000887560">
    <property type="component" value="Unplaced"/>
</dbReference>
<evidence type="ECO:0000256" key="3">
    <source>
        <dbReference type="ARBA" id="ARBA00022723"/>
    </source>
</evidence>
<keyword evidence="1" id="KW-0349">Heme</keyword>
<feature type="region of interest" description="Disordered" evidence="7">
    <location>
        <begin position="1"/>
        <end position="22"/>
    </location>
</feature>
<evidence type="ECO:0000259" key="8">
    <source>
        <dbReference type="PROSITE" id="PS50268"/>
    </source>
</evidence>
<evidence type="ECO:0000313" key="9">
    <source>
        <dbReference type="Proteomes" id="UP000887560"/>
    </source>
</evidence>
<dbReference type="InterPro" id="IPR018506">
    <property type="entry name" value="Cyt_B5_heme-BS"/>
</dbReference>
<dbReference type="GO" id="GO:0005509">
    <property type="term" value="F:calcium ion binding"/>
    <property type="evidence" value="ECO:0007669"/>
    <property type="project" value="UniProtKB-UniRule"/>
</dbReference>
<name>A0A915NTU7_9BILA</name>
<dbReference type="InterPro" id="IPR015919">
    <property type="entry name" value="Cadherin-like_sf"/>
</dbReference>
<dbReference type="GO" id="GO:0020037">
    <property type="term" value="F:heme binding"/>
    <property type="evidence" value="ECO:0007669"/>
    <property type="project" value="InterPro"/>
</dbReference>
<evidence type="ECO:0000313" key="10">
    <source>
        <dbReference type="WBParaSite" id="scf7180000420902.g5895"/>
    </source>
</evidence>
<accession>A0A915NTU7</accession>
<sequence length="410" mass="46693">MSLDSVDAAGQGVHNVDGQGSENEGLLMKINGRWICLSDEFVKLHPGGPVIEQYRGADATHIFHAFHEGSKKAYKQLEIQKEVNQPSTTLISTKTNSSKDKEIIDDDDFVVINYDIPLEKEMKIVLEFEELRQKQSASQWIISTAPNAEQLDREQQPFIGLVLRCVDFPGQNIGEIVILIELVDQNDNRPVINWAHQGEQYLVLPSREWPRGGAITRFWAHDRDVGENARITFQLDSEQSGNDFFQIDSKTGLLTASDIRPLSELYEMLGGEMFELKVLATDNGHPPLSSIAKVNIIFNEETSENIKELKMVWPSIEDNPLELKEDIPIGRRIGQAEAIFIGKKSKLMEKEENEIFYKIGSNLDGNWTENEEKEEMLRIDEKTGEIFILKQFDYESQEQWAVSLKNVLNE</sequence>
<evidence type="ECO:0000256" key="4">
    <source>
        <dbReference type="ARBA" id="ARBA00022989"/>
    </source>
</evidence>
<dbReference type="Gene3D" id="2.60.40.60">
    <property type="entry name" value="Cadherins"/>
    <property type="match status" value="2"/>
</dbReference>
<dbReference type="SUPFAM" id="SSF55856">
    <property type="entry name" value="Cytochrome b5-like heme/steroid binding domain"/>
    <property type="match status" value="1"/>
</dbReference>
<dbReference type="CDD" id="cd11304">
    <property type="entry name" value="Cadherin_repeat"/>
    <property type="match status" value="2"/>
</dbReference>
<dbReference type="PANTHER" id="PTHR24026:SF125">
    <property type="entry name" value="FAT-LIKE CADHERIN-RELATED TUMOR SUPPRESSOR HOMOLOG"/>
    <property type="match status" value="1"/>
</dbReference>
<protein>
    <submittedName>
        <fullName evidence="10">Cadherin domain-containing protein</fullName>
    </submittedName>
</protein>
<dbReference type="SMART" id="SM00112">
    <property type="entry name" value="CA"/>
    <property type="match status" value="2"/>
</dbReference>
<keyword evidence="5" id="KW-0408">Iron</keyword>
<dbReference type="InterPro" id="IPR001199">
    <property type="entry name" value="Cyt_B5-like_heme/steroid-bd"/>
</dbReference>
<keyword evidence="4" id="KW-1133">Transmembrane helix</keyword>
<dbReference type="PROSITE" id="PS00191">
    <property type="entry name" value="CYTOCHROME_B5_1"/>
    <property type="match status" value="1"/>
</dbReference>
<dbReference type="Pfam" id="PF00173">
    <property type="entry name" value="Cyt-b5"/>
    <property type="match status" value="1"/>
</dbReference>
<dbReference type="Gene3D" id="3.10.120.10">
    <property type="entry name" value="Cytochrome b5-like heme/steroid binding domain"/>
    <property type="match status" value="1"/>
</dbReference>
<evidence type="ECO:0000256" key="1">
    <source>
        <dbReference type="ARBA" id="ARBA00022617"/>
    </source>
</evidence>
<dbReference type="InterPro" id="IPR002126">
    <property type="entry name" value="Cadherin-like_dom"/>
</dbReference>
<dbReference type="GO" id="GO:0016020">
    <property type="term" value="C:membrane"/>
    <property type="evidence" value="ECO:0007669"/>
    <property type="project" value="InterPro"/>
</dbReference>
<dbReference type="SUPFAM" id="SSF49313">
    <property type="entry name" value="Cadherin-like"/>
    <property type="match status" value="1"/>
</dbReference>
<keyword evidence="6" id="KW-0106">Calcium</keyword>
<dbReference type="AlphaFoldDB" id="A0A915NTU7"/>
<keyword evidence="2" id="KW-0812">Transmembrane</keyword>